<dbReference type="AlphaFoldDB" id="A0A0F8Z2G5"/>
<gene>
    <name evidence="1" type="ORF">LCGC14_3086070</name>
</gene>
<protein>
    <submittedName>
        <fullName evidence="1">Uncharacterized protein</fullName>
    </submittedName>
</protein>
<dbReference type="EMBL" id="LAZR01066060">
    <property type="protein sequence ID" value="KKK54306.1"/>
    <property type="molecule type" value="Genomic_DNA"/>
</dbReference>
<organism evidence="1">
    <name type="scientific">marine sediment metagenome</name>
    <dbReference type="NCBI Taxonomy" id="412755"/>
    <lineage>
        <taxon>unclassified sequences</taxon>
        <taxon>metagenomes</taxon>
        <taxon>ecological metagenomes</taxon>
    </lineage>
</organism>
<sequence>MEATGSQVVKLVGPVYIIQADGVRRLRSDGDRFWSERVTLPPKQAQS</sequence>
<evidence type="ECO:0000313" key="1">
    <source>
        <dbReference type="EMBL" id="KKK54306.1"/>
    </source>
</evidence>
<comment type="caution">
    <text evidence="1">The sequence shown here is derived from an EMBL/GenBank/DDBJ whole genome shotgun (WGS) entry which is preliminary data.</text>
</comment>
<proteinExistence type="predicted"/>
<accession>A0A0F8Z2G5</accession>
<reference evidence="1" key="1">
    <citation type="journal article" date="2015" name="Nature">
        <title>Complex archaea that bridge the gap between prokaryotes and eukaryotes.</title>
        <authorList>
            <person name="Spang A."/>
            <person name="Saw J.H."/>
            <person name="Jorgensen S.L."/>
            <person name="Zaremba-Niedzwiedzka K."/>
            <person name="Martijn J."/>
            <person name="Lind A.E."/>
            <person name="van Eijk R."/>
            <person name="Schleper C."/>
            <person name="Guy L."/>
            <person name="Ettema T.J."/>
        </authorList>
    </citation>
    <scope>NUCLEOTIDE SEQUENCE</scope>
</reference>
<name>A0A0F8Z2G5_9ZZZZ</name>